<reference evidence="2 3" key="1">
    <citation type="submission" date="2016-10" db="EMBL/GenBank/DDBJ databases">
        <authorList>
            <person name="de Groot N.N."/>
        </authorList>
    </citation>
    <scope>NUCLEOTIDE SEQUENCE [LARGE SCALE GENOMIC DNA]</scope>
    <source>
        <strain evidence="2 3">B25</strain>
    </source>
</reference>
<evidence type="ECO:0000313" key="3">
    <source>
        <dbReference type="Proteomes" id="UP000182360"/>
    </source>
</evidence>
<evidence type="ECO:0000259" key="1">
    <source>
        <dbReference type="Pfam" id="PF20557"/>
    </source>
</evidence>
<dbReference type="AlphaFoldDB" id="A0A1H9ATX3"/>
<dbReference type="Pfam" id="PF20557">
    <property type="entry name" value="DnaT_2"/>
    <property type="match status" value="1"/>
</dbReference>
<gene>
    <name evidence="2" type="ORF">SAMN04487977_101470</name>
</gene>
<name>A0A1H9ATX3_9SPIR</name>
<feature type="domain" description="Putative DnaT-like" evidence="1">
    <location>
        <begin position="1"/>
        <end position="171"/>
    </location>
</feature>
<dbReference type="InterPro" id="IPR046787">
    <property type="entry name" value="DnaT_2"/>
</dbReference>
<evidence type="ECO:0000313" key="2">
    <source>
        <dbReference type="EMBL" id="SEP80234.1"/>
    </source>
</evidence>
<sequence>MIVEDGTGKYNADSYVTVEFANDYFSDRGVTGWDSLTNSKKEQSLIRATDFIDNIYQWYGKKAHTEQSLRFPRIELKDYEGQDVVGVPTCLKQAVCDAAILVSKGTELFQTKNENGDVTSETITTLSFTYAKSDKSEAIASTTLYDSINTKLRGLFRDGSKHSIISGKVQRV</sequence>
<proteinExistence type="predicted"/>
<dbReference type="OrthoDB" id="980409at2"/>
<accession>A0A1H9ATX3</accession>
<organism evidence="2 3">
    <name type="scientific">Treponema bryantii</name>
    <dbReference type="NCBI Taxonomy" id="163"/>
    <lineage>
        <taxon>Bacteria</taxon>
        <taxon>Pseudomonadati</taxon>
        <taxon>Spirochaetota</taxon>
        <taxon>Spirochaetia</taxon>
        <taxon>Spirochaetales</taxon>
        <taxon>Treponemataceae</taxon>
        <taxon>Treponema</taxon>
    </lineage>
</organism>
<keyword evidence="3" id="KW-1185">Reference proteome</keyword>
<protein>
    <recommendedName>
        <fullName evidence="1">Putative DnaT-like domain-containing protein</fullName>
    </recommendedName>
</protein>
<dbReference type="RefSeq" id="WP_074640517.1">
    <property type="nucleotide sequence ID" value="NZ_FOFU01000001.1"/>
</dbReference>
<dbReference type="EMBL" id="FOFU01000001">
    <property type="protein sequence ID" value="SEP80234.1"/>
    <property type="molecule type" value="Genomic_DNA"/>
</dbReference>
<dbReference type="Proteomes" id="UP000182360">
    <property type="component" value="Unassembled WGS sequence"/>
</dbReference>